<keyword evidence="6 8" id="KW-0067">ATP-binding</keyword>
<keyword evidence="7 8" id="KW-0173">Coenzyme A biosynthesis</keyword>
<keyword evidence="2 8" id="KW-0963">Cytoplasm</keyword>
<dbReference type="PANTHER" id="PTHR10695:SF46">
    <property type="entry name" value="BIFUNCTIONAL COENZYME A SYNTHASE-RELATED"/>
    <property type="match status" value="1"/>
</dbReference>
<keyword evidence="3 8" id="KW-0808">Transferase</keyword>
<evidence type="ECO:0000256" key="3">
    <source>
        <dbReference type="ARBA" id="ARBA00022679"/>
    </source>
</evidence>
<evidence type="ECO:0000313" key="11">
    <source>
        <dbReference type="Proteomes" id="UP000273326"/>
    </source>
</evidence>
<reference evidence="11" key="1">
    <citation type="submission" date="2018-12" db="EMBL/GenBank/DDBJ databases">
        <title>Complete genome sequencing of Jeotgalibaca sp. H21T32.</title>
        <authorList>
            <person name="Bae J.-W."/>
            <person name="Lee S.-Y."/>
        </authorList>
    </citation>
    <scope>NUCLEOTIDE SEQUENCE [LARGE SCALE GENOMIC DNA]</scope>
    <source>
        <strain evidence="11">H21T32</strain>
    </source>
</reference>
<dbReference type="UniPathway" id="UPA00241">
    <property type="reaction ID" value="UER00356"/>
</dbReference>
<gene>
    <name evidence="8" type="primary">coaE</name>
    <name evidence="10" type="ORF">EJN90_10485</name>
</gene>
<sequence length="197" mass="22282">MFILGLTGGIASGKSTVSNYLASKNIPIVDADIGAREVVEVGTEGLQSIVTHFDKEVLSEDGSLNRKKLGAIIFDNETKRELLNQLLGTNIREWILTKVADYRRQDIPLLVLDIPLLYEASYQEVCDAVMVVYTPPEIQLERLIKRNGLTTKEAQDRINSQLSIEKKKQLADILIDNSNKIEDTYLQIDEWLDKMKF</sequence>
<dbReference type="EC" id="2.7.1.24" evidence="8 9"/>
<comment type="similarity">
    <text evidence="1 8">Belongs to the CoaE family.</text>
</comment>
<dbReference type="GO" id="GO:0015937">
    <property type="term" value="P:coenzyme A biosynthetic process"/>
    <property type="evidence" value="ECO:0007669"/>
    <property type="project" value="UniProtKB-UniRule"/>
</dbReference>
<dbReference type="GO" id="GO:0005737">
    <property type="term" value="C:cytoplasm"/>
    <property type="evidence" value="ECO:0007669"/>
    <property type="project" value="UniProtKB-SubCell"/>
</dbReference>
<feature type="binding site" evidence="8">
    <location>
        <begin position="11"/>
        <end position="16"/>
    </location>
    <ligand>
        <name>ATP</name>
        <dbReference type="ChEBI" id="CHEBI:30616"/>
    </ligand>
</feature>
<dbReference type="GO" id="GO:0005524">
    <property type="term" value="F:ATP binding"/>
    <property type="evidence" value="ECO:0007669"/>
    <property type="project" value="UniProtKB-UniRule"/>
</dbReference>
<keyword evidence="5 8" id="KW-0418">Kinase</keyword>
<evidence type="ECO:0000256" key="2">
    <source>
        <dbReference type="ARBA" id="ARBA00022490"/>
    </source>
</evidence>
<accession>A0A3S9HCG4</accession>
<dbReference type="HAMAP" id="MF_00376">
    <property type="entry name" value="Dephospho_CoA_kinase"/>
    <property type="match status" value="1"/>
</dbReference>
<evidence type="ECO:0000256" key="7">
    <source>
        <dbReference type="ARBA" id="ARBA00022993"/>
    </source>
</evidence>
<dbReference type="GO" id="GO:0004140">
    <property type="term" value="F:dephospho-CoA kinase activity"/>
    <property type="evidence" value="ECO:0007669"/>
    <property type="project" value="UniProtKB-UniRule"/>
</dbReference>
<dbReference type="RefSeq" id="WP_126111003.1">
    <property type="nucleotide sequence ID" value="NZ_CP034465.1"/>
</dbReference>
<dbReference type="Pfam" id="PF01121">
    <property type="entry name" value="CoaE"/>
    <property type="match status" value="1"/>
</dbReference>
<dbReference type="KEGG" id="jeh:EJN90_10485"/>
<proteinExistence type="inferred from homology"/>
<dbReference type="Gene3D" id="3.40.50.300">
    <property type="entry name" value="P-loop containing nucleotide triphosphate hydrolases"/>
    <property type="match status" value="1"/>
</dbReference>
<evidence type="ECO:0000256" key="1">
    <source>
        <dbReference type="ARBA" id="ARBA00009018"/>
    </source>
</evidence>
<dbReference type="PROSITE" id="PS51219">
    <property type="entry name" value="DPCK"/>
    <property type="match status" value="1"/>
</dbReference>
<evidence type="ECO:0000256" key="9">
    <source>
        <dbReference type="NCBIfam" id="TIGR00152"/>
    </source>
</evidence>
<comment type="subcellular location">
    <subcellularLocation>
        <location evidence="8">Cytoplasm</location>
    </subcellularLocation>
</comment>
<dbReference type="CDD" id="cd02022">
    <property type="entry name" value="DPCK"/>
    <property type="match status" value="1"/>
</dbReference>
<comment type="pathway">
    <text evidence="8">Cofactor biosynthesis; coenzyme A biosynthesis; CoA from (R)-pantothenate: step 5/5.</text>
</comment>
<evidence type="ECO:0000256" key="6">
    <source>
        <dbReference type="ARBA" id="ARBA00022840"/>
    </source>
</evidence>
<dbReference type="InterPro" id="IPR027417">
    <property type="entry name" value="P-loop_NTPase"/>
</dbReference>
<comment type="function">
    <text evidence="8">Catalyzes the phosphorylation of the 3'-hydroxyl group of dephosphocoenzyme A to form coenzyme A.</text>
</comment>
<name>A0A3S9HCG4_9LACT</name>
<dbReference type="NCBIfam" id="TIGR00152">
    <property type="entry name" value="dephospho-CoA kinase"/>
    <property type="match status" value="1"/>
</dbReference>
<evidence type="ECO:0000256" key="5">
    <source>
        <dbReference type="ARBA" id="ARBA00022777"/>
    </source>
</evidence>
<evidence type="ECO:0000256" key="4">
    <source>
        <dbReference type="ARBA" id="ARBA00022741"/>
    </source>
</evidence>
<dbReference type="Proteomes" id="UP000273326">
    <property type="component" value="Chromosome"/>
</dbReference>
<evidence type="ECO:0000256" key="8">
    <source>
        <dbReference type="HAMAP-Rule" id="MF_00376"/>
    </source>
</evidence>
<dbReference type="InterPro" id="IPR001977">
    <property type="entry name" value="Depp_CoAkinase"/>
</dbReference>
<dbReference type="FunFam" id="3.40.50.300:FF:000991">
    <property type="entry name" value="Dephospho-CoA kinase"/>
    <property type="match status" value="1"/>
</dbReference>
<dbReference type="SUPFAM" id="SSF52540">
    <property type="entry name" value="P-loop containing nucleoside triphosphate hydrolases"/>
    <property type="match status" value="1"/>
</dbReference>
<dbReference type="AlphaFoldDB" id="A0A3S9HCG4"/>
<organism evidence="10 11">
    <name type="scientific">Jeotgalibaca ciconiae</name>
    <dbReference type="NCBI Taxonomy" id="2496265"/>
    <lineage>
        <taxon>Bacteria</taxon>
        <taxon>Bacillati</taxon>
        <taxon>Bacillota</taxon>
        <taxon>Bacilli</taxon>
        <taxon>Lactobacillales</taxon>
        <taxon>Carnobacteriaceae</taxon>
        <taxon>Jeotgalibaca</taxon>
    </lineage>
</organism>
<dbReference type="EMBL" id="CP034465">
    <property type="protein sequence ID" value="AZP05027.1"/>
    <property type="molecule type" value="Genomic_DNA"/>
</dbReference>
<comment type="catalytic activity">
    <reaction evidence="8">
        <text>3'-dephospho-CoA + ATP = ADP + CoA + H(+)</text>
        <dbReference type="Rhea" id="RHEA:18245"/>
        <dbReference type="ChEBI" id="CHEBI:15378"/>
        <dbReference type="ChEBI" id="CHEBI:30616"/>
        <dbReference type="ChEBI" id="CHEBI:57287"/>
        <dbReference type="ChEBI" id="CHEBI:57328"/>
        <dbReference type="ChEBI" id="CHEBI:456216"/>
        <dbReference type="EC" id="2.7.1.24"/>
    </reaction>
</comment>
<keyword evidence="4 8" id="KW-0547">Nucleotide-binding</keyword>
<protein>
    <recommendedName>
        <fullName evidence="8 9">Dephospho-CoA kinase</fullName>
        <ecNumber evidence="8 9">2.7.1.24</ecNumber>
    </recommendedName>
    <alternativeName>
        <fullName evidence="8">Dephosphocoenzyme A kinase</fullName>
    </alternativeName>
</protein>
<keyword evidence="11" id="KW-1185">Reference proteome</keyword>
<dbReference type="PANTHER" id="PTHR10695">
    <property type="entry name" value="DEPHOSPHO-COA KINASE-RELATED"/>
    <property type="match status" value="1"/>
</dbReference>
<evidence type="ECO:0000313" key="10">
    <source>
        <dbReference type="EMBL" id="AZP05027.1"/>
    </source>
</evidence>
<dbReference type="OrthoDB" id="9812943at2"/>